<dbReference type="KEGG" id="zmm:Zmob_1823"/>
<evidence type="ECO:0000313" key="2">
    <source>
        <dbReference type="Proteomes" id="UP000001494"/>
    </source>
</evidence>
<protein>
    <submittedName>
        <fullName evidence="1">Uncharacterized protein</fullName>
    </submittedName>
</protein>
<gene>
    <name evidence="1" type="ordered locus">Zmob_1823</name>
</gene>
<reference evidence="1 2" key="1">
    <citation type="journal article" date="2011" name="J. Bacteriol.">
        <title>Genome sequence of the ethanol-producing Zymomonas mobilis subsp. mobilis lectotype strain ATCC 10988.</title>
        <authorList>
            <person name="Pappas K.M."/>
            <person name="Kouvelis V.N."/>
            <person name="Saunders E."/>
            <person name="Brettin T.S."/>
            <person name="Bruce D."/>
            <person name="Detter C."/>
            <person name="Balakireva M."/>
            <person name="Han C.S."/>
            <person name="Savvakis G."/>
            <person name="Kyrpides N.C."/>
            <person name="Typas M.A."/>
        </authorList>
    </citation>
    <scope>NUCLEOTIDE SEQUENCE [LARGE SCALE GENOMIC DNA]</scope>
    <source>
        <strain evidence="2">ATCC 10988 / DSM 424 / CCUG 17860 / LMG 404 / NCIMB 8938 / NRRL B-806 / ZM1</strain>
        <plasmid evidence="1">pZMOB03</plasmid>
    </source>
</reference>
<dbReference type="EMBL" id="CP002853">
    <property type="protein sequence ID" value="AEH63615.1"/>
    <property type="molecule type" value="Genomic_DNA"/>
</dbReference>
<sequence>MDFLLKKNINLPNTQFFFRKTHDVINLNESKDS</sequence>
<proteinExistence type="predicted"/>
<accession>A0A0H3G4R1</accession>
<dbReference type="HOGENOM" id="CLU_3384584_0_0_5"/>
<evidence type="ECO:0000313" key="1">
    <source>
        <dbReference type="EMBL" id="AEH63615.1"/>
    </source>
</evidence>
<dbReference type="Proteomes" id="UP000001494">
    <property type="component" value="Plasmid pZMOB03"/>
</dbReference>
<dbReference type="AlphaFoldDB" id="A0A0H3G4R1"/>
<geneLocation type="plasmid" evidence="1 2">
    <name>pZMOB03</name>
</geneLocation>
<organism evidence="1 2">
    <name type="scientific">Zymomonas mobilis subsp. mobilis (strain ATCC 10988 / DSM 424 / LMG 404 / NCIMB 8938 / NRRL B-806 / ZM1)</name>
    <dbReference type="NCBI Taxonomy" id="555217"/>
    <lineage>
        <taxon>Bacteria</taxon>
        <taxon>Pseudomonadati</taxon>
        <taxon>Pseudomonadota</taxon>
        <taxon>Alphaproteobacteria</taxon>
        <taxon>Sphingomonadales</taxon>
        <taxon>Zymomonadaceae</taxon>
        <taxon>Zymomonas</taxon>
    </lineage>
</organism>
<name>A0A0H3G4R1_ZYMMA</name>
<keyword evidence="1" id="KW-0614">Plasmid</keyword>